<reference evidence="1 2" key="1">
    <citation type="submission" date="2024-09" db="EMBL/GenBank/DDBJ databases">
        <authorList>
            <person name="Sun Q."/>
            <person name="Mori K."/>
        </authorList>
    </citation>
    <scope>NUCLEOTIDE SEQUENCE [LARGE SCALE GENOMIC DNA]</scope>
    <source>
        <strain evidence="1 2">CCM 7759</strain>
    </source>
</reference>
<accession>A0ABV6DFD1</accession>
<organism evidence="1 2">
    <name type="scientific">Paenibacillus chartarius</name>
    <dbReference type="NCBI Taxonomy" id="747481"/>
    <lineage>
        <taxon>Bacteria</taxon>
        <taxon>Bacillati</taxon>
        <taxon>Bacillota</taxon>
        <taxon>Bacilli</taxon>
        <taxon>Bacillales</taxon>
        <taxon>Paenibacillaceae</taxon>
        <taxon>Paenibacillus</taxon>
    </lineage>
</organism>
<keyword evidence="2" id="KW-1185">Reference proteome</keyword>
<protein>
    <submittedName>
        <fullName evidence="1">Uncharacterized protein</fullName>
    </submittedName>
</protein>
<dbReference type="EMBL" id="JBHLWN010000014">
    <property type="protein sequence ID" value="MFC0211358.1"/>
    <property type="molecule type" value="Genomic_DNA"/>
</dbReference>
<comment type="caution">
    <text evidence="1">The sequence shown here is derived from an EMBL/GenBank/DDBJ whole genome shotgun (WGS) entry which is preliminary data.</text>
</comment>
<sequence length="101" mass="11376">MSFELLQQVRIVDMNNELLTEVTFRHGSYTGIAVAVGATVISYPLGLKEFEVVYDRRSHEPAHYKIVDIELDLLAEPVVTRVLLEKVTLIVGQHDVGQIVE</sequence>
<evidence type="ECO:0000313" key="2">
    <source>
        <dbReference type="Proteomes" id="UP001589776"/>
    </source>
</evidence>
<name>A0ABV6DFD1_9BACL</name>
<dbReference type="RefSeq" id="WP_377468333.1">
    <property type="nucleotide sequence ID" value="NZ_JBHLWN010000014.1"/>
</dbReference>
<gene>
    <name evidence="1" type="ORF">ACFFK0_02640</name>
</gene>
<evidence type="ECO:0000313" key="1">
    <source>
        <dbReference type="EMBL" id="MFC0211358.1"/>
    </source>
</evidence>
<proteinExistence type="predicted"/>
<dbReference type="Proteomes" id="UP001589776">
    <property type="component" value="Unassembled WGS sequence"/>
</dbReference>